<feature type="non-terminal residue" evidence="1">
    <location>
        <position position="174"/>
    </location>
</feature>
<proteinExistence type="predicted"/>
<evidence type="ECO:0000313" key="2">
    <source>
        <dbReference type="Proteomes" id="UP000789860"/>
    </source>
</evidence>
<name>A0ACA9N6E7_9GLOM</name>
<dbReference type="Proteomes" id="UP000789860">
    <property type="component" value="Unassembled WGS sequence"/>
</dbReference>
<reference evidence="1" key="1">
    <citation type="submission" date="2021-06" db="EMBL/GenBank/DDBJ databases">
        <authorList>
            <person name="Kallberg Y."/>
            <person name="Tangrot J."/>
            <person name="Rosling A."/>
        </authorList>
    </citation>
    <scope>NUCLEOTIDE SEQUENCE</scope>
    <source>
        <strain evidence="1">AU212A</strain>
    </source>
</reference>
<feature type="non-terminal residue" evidence="1">
    <location>
        <position position="1"/>
    </location>
</feature>
<keyword evidence="2" id="KW-1185">Reference proteome</keyword>
<organism evidence="1 2">
    <name type="scientific">Scutellospora calospora</name>
    <dbReference type="NCBI Taxonomy" id="85575"/>
    <lineage>
        <taxon>Eukaryota</taxon>
        <taxon>Fungi</taxon>
        <taxon>Fungi incertae sedis</taxon>
        <taxon>Mucoromycota</taxon>
        <taxon>Glomeromycotina</taxon>
        <taxon>Glomeromycetes</taxon>
        <taxon>Diversisporales</taxon>
        <taxon>Gigasporaceae</taxon>
        <taxon>Scutellospora</taxon>
    </lineage>
</organism>
<dbReference type="EMBL" id="CAJVPM010020561">
    <property type="protein sequence ID" value="CAG8635602.1"/>
    <property type="molecule type" value="Genomic_DNA"/>
</dbReference>
<accession>A0ACA9N6E7</accession>
<protein>
    <submittedName>
        <fullName evidence="1">5740_t:CDS:1</fullName>
    </submittedName>
</protein>
<sequence>SQKAPEIIADGSYSKNLDVSTSSTSSLGPSMVVSHVSSPSTNTNNKDRLIKAKILEINYLRSESDKTKQKMKNLSESNILLEKENTELLERIKSLEKENAELKEKNNVRDLDLHLGSSSEDQELYEKIHLLEQEKSEFKDQIKTIEQENSELQNQIKTMKKEMSESKESFQLDK</sequence>
<evidence type="ECO:0000313" key="1">
    <source>
        <dbReference type="EMBL" id="CAG8635602.1"/>
    </source>
</evidence>
<comment type="caution">
    <text evidence="1">The sequence shown here is derived from an EMBL/GenBank/DDBJ whole genome shotgun (WGS) entry which is preliminary data.</text>
</comment>
<gene>
    <name evidence="1" type="ORF">SCALOS_LOCUS8128</name>
</gene>